<dbReference type="AlphaFoldDB" id="A0A6A5YFR0"/>
<accession>A0A6A5YFR0</accession>
<protein>
    <submittedName>
        <fullName evidence="3">Uncharacterized protein</fullName>
    </submittedName>
</protein>
<feature type="compositionally biased region" description="Polar residues" evidence="1">
    <location>
        <begin position="203"/>
        <end position="219"/>
    </location>
</feature>
<keyword evidence="2" id="KW-0472">Membrane</keyword>
<feature type="transmembrane region" description="Helical" evidence="2">
    <location>
        <begin position="49"/>
        <end position="70"/>
    </location>
</feature>
<dbReference type="Proteomes" id="UP000799776">
    <property type="component" value="Unassembled WGS sequence"/>
</dbReference>
<sequence length="305" mass="33152">MPPVPPLPLPADSHTTISMYNNNFPSLPHLHLHPRTTSMTDTTGSLSDWAIALWALLFLFVLAVVVSVTLRWTRPTTNSNHLPWYHHLLSFPSLDCLNRRNRHRANNKLSWYCAGAFPTTSSYSSHAAGGTGDRATKSNGWWSKIFNFNREIVPRRGVKASEITHETFSLRSPGAFSITSTPHTPLTPWTRMPVAPGSGPYQHDNSQVNNTVGNSSNGPQLPASAFNPAGPNFSRPGNRCSGLYTPNAITHARVWSQGSNGGIIKDGSLSSQRKEYEGYGGIEMGVVNDGGRVAKPGAAKLGGWV</sequence>
<name>A0A6A5YFR0_9PEZI</name>
<keyword evidence="2" id="KW-1133">Transmembrane helix</keyword>
<keyword evidence="4" id="KW-1185">Reference proteome</keyword>
<gene>
    <name evidence="3" type="ORF">K490DRAFT_55330</name>
</gene>
<proteinExistence type="predicted"/>
<dbReference type="EMBL" id="ML978714">
    <property type="protein sequence ID" value="KAF2089760.1"/>
    <property type="molecule type" value="Genomic_DNA"/>
</dbReference>
<keyword evidence="2" id="KW-0812">Transmembrane</keyword>
<reference evidence="3" key="1">
    <citation type="journal article" date="2020" name="Stud. Mycol.">
        <title>101 Dothideomycetes genomes: a test case for predicting lifestyles and emergence of pathogens.</title>
        <authorList>
            <person name="Haridas S."/>
            <person name="Albert R."/>
            <person name="Binder M."/>
            <person name="Bloem J."/>
            <person name="Labutti K."/>
            <person name="Salamov A."/>
            <person name="Andreopoulos B."/>
            <person name="Baker S."/>
            <person name="Barry K."/>
            <person name="Bills G."/>
            <person name="Bluhm B."/>
            <person name="Cannon C."/>
            <person name="Castanera R."/>
            <person name="Culley D."/>
            <person name="Daum C."/>
            <person name="Ezra D."/>
            <person name="Gonzalez J."/>
            <person name="Henrissat B."/>
            <person name="Kuo A."/>
            <person name="Liang C."/>
            <person name="Lipzen A."/>
            <person name="Lutzoni F."/>
            <person name="Magnuson J."/>
            <person name="Mondo S."/>
            <person name="Nolan M."/>
            <person name="Ohm R."/>
            <person name="Pangilinan J."/>
            <person name="Park H.-J."/>
            <person name="Ramirez L."/>
            <person name="Alfaro M."/>
            <person name="Sun H."/>
            <person name="Tritt A."/>
            <person name="Yoshinaga Y."/>
            <person name="Zwiers L.-H."/>
            <person name="Turgeon B."/>
            <person name="Goodwin S."/>
            <person name="Spatafora J."/>
            <person name="Crous P."/>
            <person name="Grigoriev I."/>
        </authorList>
    </citation>
    <scope>NUCLEOTIDE SEQUENCE</scope>
    <source>
        <strain evidence="3">CBS 121410</strain>
    </source>
</reference>
<evidence type="ECO:0000313" key="3">
    <source>
        <dbReference type="EMBL" id="KAF2089760.1"/>
    </source>
</evidence>
<organism evidence="3 4">
    <name type="scientific">Saccharata proteae CBS 121410</name>
    <dbReference type="NCBI Taxonomy" id="1314787"/>
    <lineage>
        <taxon>Eukaryota</taxon>
        <taxon>Fungi</taxon>
        <taxon>Dikarya</taxon>
        <taxon>Ascomycota</taxon>
        <taxon>Pezizomycotina</taxon>
        <taxon>Dothideomycetes</taxon>
        <taxon>Dothideomycetes incertae sedis</taxon>
        <taxon>Botryosphaeriales</taxon>
        <taxon>Saccharataceae</taxon>
        <taxon>Saccharata</taxon>
    </lineage>
</organism>
<evidence type="ECO:0000256" key="1">
    <source>
        <dbReference type="SAM" id="MobiDB-lite"/>
    </source>
</evidence>
<evidence type="ECO:0000313" key="4">
    <source>
        <dbReference type="Proteomes" id="UP000799776"/>
    </source>
</evidence>
<feature type="region of interest" description="Disordered" evidence="1">
    <location>
        <begin position="197"/>
        <end position="232"/>
    </location>
</feature>
<evidence type="ECO:0000256" key="2">
    <source>
        <dbReference type="SAM" id="Phobius"/>
    </source>
</evidence>